<feature type="domain" description="NACHT" evidence="2">
    <location>
        <begin position="522"/>
        <end position="647"/>
    </location>
</feature>
<dbReference type="InterPro" id="IPR056251">
    <property type="entry name" value="Arm_rpt_dom"/>
</dbReference>
<feature type="region of interest" description="Disordered" evidence="1">
    <location>
        <begin position="464"/>
        <end position="483"/>
    </location>
</feature>
<dbReference type="PROSITE" id="PS50837">
    <property type="entry name" value="NACHT"/>
    <property type="match status" value="1"/>
</dbReference>
<evidence type="ECO:0000259" key="2">
    <source>
        <dbReference type="PROSITE" id="PS50837"/>
    </source>
</evidence>
<proteinExistence type="predicted"/>
<keyword evidence="4" id="KW-1185">Reference proteome</keyword>
<dbReference type="Pfam" id="PF23948">
    <property type="entry name" value="ARM_5"/>
    <property type="match status" value="1"/>
</dbReference>
<evidence type="ECO:0000313" key="4">
    <source>
        <dbReference type="Proteomes" id="UP000750711"/>
    </source>
</evidence>
<dbReference type="Gene3D" id="3.40.50.300">
    <property type="entry name" value="P-loop containing nucleotide triphosphate hydrolases"/>
    <property type="match status" value="1"/>
</dbReference>
<accession>A0A9P8LHL0</accession>
<dbReference type="SUPFAM" id="SSF48371">
    <property type="entry name" value="ARM repeat"/>
    <property type="match status" value="1"/>
</dbReference>
<dbReference type="Pfam" id="PF23238">
    <property type="entry name" value="DUF7068"/>
    <property type="match status" value="1"/>
</dbReference>
<dbReference type="Proteomes" id="UP000750711">
    <property type="component" value="Unassembled WGS sequence"/>
</dbReference>
<dbReference type="PANTHER" id="PTHR46312">
    <property type="entry name" value="NACHT DOMAIN-CONTAINING PROTEIN"/>
    <property type="match status" value="1"/>
</dbReference>
<protein>
    <recommendedName>
        <fullName evidence="2">NACHT domain-containing protein</fullName>
    </recommendedName>
</protein>
<evidence type="ECO:0000313" key="3">
    <source>
        <dbReference type="EMBL" id="KAH0565556.1"/>
    </source>
</evidence>
<dbReference type="Pfam" id="PF13646">
    <property type="entry name" value="HEAT_2"/>
    <property type="match status" value="3"/>
</dbReference>
<comment type="caution">
    <text evidence="3">The sequence shown here is derived from an EMBL/GenBank/DDBJ whole genome shotgun (WGS) entry which is preliminary data.</text>
</comment>
<dbReference type="InterPro" id="IPR011989">
    <property type="entry name" value="ARM-like"/>
</dbReference>
<dbReference type="InterPro" id="IPR007111">
    <property type="entry name" value="NACHT_NTPase"/>
</dbReference>
<evidence type="ECO:0000256" key="1">
    <source>
        <dbReference type="SAM" id="MobiDB-lite"/>
    </source>
</evidence>
<dbReference type="Pfam" id="PF05729">
    <property type="entry name" value="NACHT"/>
    <property type="match status" value="1"/>
</dbReference>
<dbReference type="EMBL" id="JAGHQM010000082">
    <property type="protein sequence ID" value="KAH0565556.1"/>
    <property type="molecule type" value="Genomic_DNA"/>
</dbReference>
<dbReference type="PANTHER" id="PTHR46312:SF2">
    <property type="entry name" value="NUCLEOTIDE-BINDING OLIGOMERIZATION DOMAIN-CONTAINING PROTEIN 2-LIKE"/>
    <property type="match status" value="1"/>
</dbReference>
<dbReference type="InterPro" id="IPR055496">
    <property type="entry name" value="DUF7068"/>
</dbReference>
<dbReference type="Gene3D" id="1.25.10.10">
    <property type="entry name" value="Leucine-rich Repeat Variant"/>
    <property type="match status" value="4"/>
</dbReference>
<name>A0A9P8LHL0_9PEZI</name>
<dbReference type="InterPro" id="IPR016024">
    <property type="entry name" value="ARM-type_fold"/>
</dbReference>
<dbReference type="InterPro" id="IPR027417">
    <property type="entry name" value="P-loop_NTPase"/>
</dbReference>
<sequence length="1594" mass="178837">MEQTRQYPSRPARTEDFIRRLAGSECNSEERKALEALAESMIKIFRDDPRLSYIPEAAELSSAVTGEDYQSLVLAFANAIINGTSDGGILDRKLLVSYAYVLQHAKGILSAATVELGSVLVSLQKRLEGAIKQAGNGTQYQLQLVCTLSAVLDAMVDLKIYGLDRVDLHEPLQEQLKGLIDHQELRLSQAAAYACEALVGLPNNESPYHAFLRHASTVAEGAAKVAGAVPTTNPARLIDAIPDFMNVPDLIKSVIDVAADVGITAKGTKPLPKQKDWYIALRYTDMLIQAGAFQKLEEFIQKVPCHQGEKFLCGVYSQFEQAWEAGDSSTKARIIEILQRTINQRQTKDPVIQGWRNLVADTLDRPDWKENLPRTRHLRPWKNKKVECNLKALPVRRTKPGNLPADLLEAAWSVCEQAQRFYADIRIREYYTQQQRLEIERLSGQLLPMSQCYINLCVVEHSSRGNTEQPSEESEEKSRHRSSPFSLFSRLKVDDSNKNKEISLPALFDPRKMRDGAMVSPRRVLIRGSAGVGKTTLCKKIVYDYLHHQLWAGLFDRLLWVPLRRLKEKMEYRLEKLLCDIFFTRHGEDSCSVQISSKIIGDRTHSRTLFILDGLDEVSRNWNPGTDMADFLVDLLNQPNVIITSRPYGRSLPGVERFDLELETVGFYSEQVDAYLKKTFQKPEDEKQAREIQCFIQDHWLIQGLVRIPIQLDALCYSWDIDFRSGGVPKTMTALYEAIELKLWKKDICRLGKRDDGNPLTEGSVRAFRAAKIESIAQSEISILESLAFTGLHNDVIEFTSNHRDYIYKHFEPKEINILSGTTLANLSLLRTSDASLEDDMRSYHFLHLTLQEFFAARYFVRQWTGRQKLCCLVFGSGEPEYLTPETLLLQEKYNVRFDIVWRFVAGLLQKHQELLQRFFQLLKDEPCDLLGPVHQRLLMHCFSEVSSSGHMSGLGQLPAEMETQLSRWLLFECNFCQKTQLGREMECPEHLLNNLLREESREVKKNILEALSVRSSVSSDILHLVASWLRNVASKDLTRYVSKTLISHLKSLSKGILEALASLLEDRDLDAKSRAVDALIGQYALPEEILKALVSLLKHGDRIACFGAANVLRGQSALPDEILKALVSLLKDGDRDAGYRAASVLEGRPALSEEILRALASLLNDGDMDAKSKAAGVLGGQPALPEEILRALISLLKDGDRYVRSRAADALGGQSALPEEMLKALVSLLKDRDSRMMIGAAHALGHQYALPEETLKALVSLLKDKDWEVRTEAAHALGGKSALPKEILKALASLLEDGDSDTRCYAIYALERQSVLPEEILKALALQLGSGDSNVRYFAAFTLCKQSALPEENPKALVSLLKDREMGVKYVICGALSRLTLSEETLEALVPLFKDGDSDVRSYAVRALYRQSTLSEEILKALVPLLKDEESVRTSAADALGGQSALPEEILKALVPLLKDEDLSVRINAAGALGGQYALPEEILEILVSSLQHESKDVYLKAEEVLRNHKWSFPIYLRRDPRCLKFLYRIWLRRSFSEQVSCYVRGESLYVDLPEGAEEIPFESDDQKAKFMLAIQEAQAALGVPSLGASNAG</sequence>
<organism evidence="3 4">
    <name type="scientific">Trichoglossum hirsutum</name>
    <dbReference type="NCBI Taxonomy" id="265104"/>
    <lineage>
        <taxon>Eukaryota</taxon>
        <taxon>Fungi</taxon>
        <taxon>Dikarya</taxon>
        <taxon>Ascomycota</taxon>
        <taxon>Pezizomycotina</taxon>
        <taxon>Geoglossomycetes</taxon>
        <taxon>Geoglossales</taxon>
        <taxon>Geoglossaceae</taxon>
        <taxon>Trichoglossum</taxon>
    </lineage>
</organism>
<reference evidence="3" key="1">
    <citation type="submission" date="2021-03" db="EMBL/GenBank/DDBJ databases">
        <title>Comparative genomics and phylogenomic investigation of the class Geoglossomycetes provide insights into ecological specialization and systematics.</title>
        <authorList>
            <person name="Melie T."/>
            <person name="Pirro S."/>
            <person name="Miller A.N."/>
            <person name="Quandt A."/>
        </authorList>
    </citation>
    <scope>NUCLEOTIDE SEQUENCE</scope>
    <source>
        <strain evidence="3">CAQ_001_2017</strain>
    </source>
</reference>
<dbReference type="SUPFAM" id="SSF52540">
    <property type="entry name" value="P-loop containing nucleoside triphosphate hydrolases"/>
    <property type="match status" value="1"/>
</dbReference>
<gene>
    <name evidence="3" type="ORF">GP486_001052</name>
</gene>